<dbReference type="GeneID" id="70232683"/>
<dbReference type="EMBL" id="JAEUBE010000084">
    <property type="protein sequence ID" value="KAH3671004.1"/>
    <property type="molecule type" value="Genomic_DNA"/>
</dbReference>
<organism evidence="1 2">
    <name type="scientific">Ogataea philodendri</name>
    <dbReference type="NCBI Taxonomy" id="1378263"/>
    <lineage>
        <taxon>Eukaryota</taxon>
        <taxon>Fungi</taxon>
        <taxon>Dikarya</taxon>
        <taxon>Ascomycota</taxon>
        <taxon>Saccharomycotina</taxon>
        <taxon>Pichiomycetes</taxon>
        <taxon>Pichiales</taxon>
        <taxon>Pichiaceae</taxon>
        <taxon>Ogataea</taxon>
    </lineage>
</organism>
<accession>A0A9P8PGG5</accession>
<dbReference type="RefSeq" id="XP_046064372.1">
    <property type="nucleotide sequence ID" value="XM_046208526.1"/>
</dbReference>
<sequence>MTVVPVCAGLVDDKIVHKRFARRYRTLGNGNRTVHVGGVLLEQAMEVQRRGDVEPVDQVELDTVAPVDFQSGQWPRSVERDDLALEDAVWVCSGPLGLEVELVGLCGGLARREGEQGQKQQEVHNKGRFKVKKMF</sequence>
<gene>
    <name evidence="1" type="ORF">OGAPHI_000715</name>
</gene>
<evidence type="ECO:0000313" key="1">
    <source>
        <dbReference type="EMBL" id="KAH3671004.1"/>
    </source>
</evidence>
<protein>
    <submittedName>
        <fullName evidence="1">Uncharacterized protein</fullName>
    </submittedName>
</protein>
<reference evidence="1" key="1">
    <citation type="journal article" date="2021" name="Open Biol.">
        <title>Shared evolutionary footprints suggest mitochondrial oxidative damage underlies multiple complex I losses in fungi.</title>
        <authorList>
            <person name="Schikora-Tamarit M.A."/>
            <person name="Marcet-Houben M."/>
            <person name="Nosek J."/>
            <person name="Gabaldon T."/>
        </authorList>
    </citation>
    <scope>NUCLEOTIDE SEQUENCE</scope>
    <source>
        <strain evidence="1">CBS6075</strain>
    </source>
</reference>
<reference evidence="1" key="2">
    <citation type="submission" date="2021-01" db="EMBL/GenBank/DDBJ databases">
        <authorList>
            <person name="Schikora-Tamarit M.A."/>
        </authorList>
    </citation>
    <scope>NUCLEOTIDE SEQUENCE</scope>
    <source>
        <strain evidence="1">CBS6075</strain>
    </source>
</reference>
<name>A0A9P8PGG5_9ASCO</name>
<evidence type="ECO:0000313" key="2">
    <source>
        <dbReference type="Proteomes" id="UP000769157"/>
    </source>
</evidence>
<proteinExistence type="predicted"/>
<dbReference type="Proteomes" id="UP000769157">
    <property type="component" value="Unassembled WGS sequence"/>
</dbReference>
<keyword evidence="2" id="KW-1185">Reference proteome</keyword>
<comment type="caution">
    <text evidence="1">The sequence shown here is derived from an EMBL/GenBank/DDBJ whole genome shotgun (WGS) entry which is preliminary data.</text>
</comment>
<dbReference type="AlphaFoldDB" id="A0A9P8PGG5"/>